<reference evidence="2 3" key="1">
    <citation type="journal article" date="2023" name="Arcadia Sci">
        <title>De novo assembly of a long-read Amblyomma americanum tick genome.</title>
        <authorList>
            <person name="Chou S."/>
            <person name="Poskanzer K.E."/>
            <person name="Rollins M."/>
            <person name="Thuy-Boun P.S."/>
        </authorList>
    </citation>
    <scope>NUCLEOTIDE SEQUENCE [LARGE SCALE GENOMIC DNA]</scope>
    <source>
        <strain evidence="2">F_SG_1</strain>
        <tissue evidence="2">Salivary glands</tissue>
    </source>
</reference>
<comment type="caution">
    <text evidence="2">The sequence shown here is derived from an EMBL/GenBank/DDBJ whole genome shotgun (WGS) entry which is preliminary data.</text>
</comment>
<evidence type="ECO:0000256" key="1">
    <source>
        <dbReference type="SAM" id="MobiDB-lite"/>
    </source>
</evidence>
<dbReference type="AlphaFoldDB" id="A0AAQ4D2G3"/>
<feature type="region of interest" description="Disordered" evidence="1">
    <location>
        <begin position="1"/>
        <end position="48"/>
    </location>
</feature>
<dbReference type="Proteomes" id="UP001321473">
    <property type="component" value="Unassembled WGS sequence"/>
</dbReference>
<gene>
    <name evidence="2" type="ORF">V5799_000634</name>
</gene>
<evidence type="ECO:0000313" key="3">
    <source>
        <dbReference type="Proteomes" id="UP001321473"/>
    </source>
</evidence>
<keyword evidence="3" id="KW-1185">Reference proteome</keyword>
<evidence type="ECO:0000313" key="2">
    <source>
        <dbReference type="EMBL" id="KAK8756653.1"/>
    </source>
</evidence>
<feature type="compositionally biased region" description="Low complexity" evidence="1">
    <location>
        <begin position="1"/>
        <end position="16"/>
    </location>
</feature>
<organism evidence="2 3">
    <name type="scientific">Amblyomma americanum</name>
    <name type="common">Lone star tick</name>
    <dbReference type="NCBI Taxonomy" id="6943"/>
    <lineage>
        <taxon>Eukaryota</taxon>
        <taxon>Metazoa</taxon>
        <taxon>Ecdysozoa</taxon>
        <taxon>Arthropoda</taxon>
        <taxon>Chelicerata</taxon>
        <taxon>Arachnida</taxon>
        <taxon>Acari</taxon>
        <taxon>Parasitiformes</taxon>
        <taxon>Ixodida</taxon>
        <taxon>Ixodoidea</taxon>
        <taxon>Ixodidae</taxon>
        <taxon>Amblyomminae</taxon>
        <taxon>Amblyomma</taxon>
    </lineage>
</organism>
<proteinExistence type="predicted"/>
<protein>
    <submittedName>
        <fullName evidence="2">Uncharacterized protein</fullName>
    </submittedName>
</protein>
<sequence>MKPTTETGLTEPGTTLFTIPKKPVKGTQSPSKSESEEEDDGPGRRPRVGYYRKLMLPGGEVVDITKRNQFIRYGG</sequence>
<dbReference type="EMBL" id="JARKHS020036019">
    <property type="protein sequence ID" value="KAK8756653.1"/>
    <property type="molecule type" value="Genomic_DNA"/>
</dbReference>
<accession>A0AAQ4D2G3</accession>
<name>A0AAQ4D2G3_AMBAM</name>